<accession>A0A1I1GLM1</accession>
<gene>
    <name evidence="1" type="ORF">SAMN05216167_101504</name>
</gene>
<proteinExistence type="predicted"/>
<protein>
    <recommendedName>
        <fullName evidence="3">Peptidase U49</fullName>
    </recommendedName>
</protein>
<organism evidence="1 2">
    <name type="scientific">Spirosoma endophyticum</name>
    <dbReference type="NCBI Taxonomy" id="662367"/>
    <lineage>
        <taxon>Bacteria</taxon>
        <taxon>Pseudomonadati</taxon>
        <taxon>Bacteroidota</taxon>
        <taxon>Cytophagia</taxon>
        <taxon>Cytophagales</taxon>
        <taxon>Cytophagaceae</taxon>
        <taxon>Spirosoma</taxon>
    </lineage>
</organism>
<dbReference type="AlphaFoldDB" id="A0A1I1GLM1"/>
<dbReference type="STRING" id="662367.SAMN05216167_101504"/>
<dbReference type="EMBL" id="FOLQ01000001">
    <property type="protein sequence ID" value="SFC12355.1"/>
    <property type="molecule type" value="Genomic_DNA"/>
</dbReference>
<evidence type="ECO:0000313" key="2">
    <source>
        <dbReference type="Proteomes" id="UP000198598"/>
    </source>
</evidence>
<evidence type="ECO:0008006" key="3">
    <source>
        <dbReference type="Google" id="ProtNLM"/>
    </source>
</evidence>
<keyword evidence="2" id="KW-1185">Reference proteome</keyword>
<dbReference type="RefSeq" id="WP_093822863.1">
    <property type="nucleotide sequence ID" value="NZ_FOLQ01000001.1"/>
</dbReference>
<reference evidence="1 2" key="1">
    <citation type="submission" date="2016-10" db="EMBL/GenBank/DDBJ databases">
        <authorList>
            <person name="de Groot N.N."/>
        </authorList>
    </citation>
    <scope>NUCLEOTIDE SEQUENCE [LARGE SCALE GENOMIC DNA]</scope>
    <source>
        <strain evidence="1 2">DSM 26130</strain>
    </source>
</reference>
<dbReference type="OrthoDB" id="265315at2"/>
<dbReference type="Proteomes" id="UP000198598">
    <property type="component" value="Unassembled WGS sequence"/>
</dbReference>
<sequence length="391" mass="45266">MTTQDYEVAFDKFIRKETLKKIKREIGRFDTEELDVEKQLFFDAFKNNLQDRINLHQHSRQTAAKGKMPYVHFDLIDSLTFNALAGFDEFGNEFIGVNYGTVLILLDTFNRMMAHEEILPEIGSAYLEESPDRLPKLPTSYVEIESHYDTFDLSSVVLPIDPIREEHAAVLTEFALFFLVEHELCHLRNGHVHYSNSLTSQSFIMEFDSDTDVDLIPLTSKVLEWDADSWASVQGVGFLFQSMRFSPDAYQEIREKYASTEVGLMFNWGFAIWVMFRLIDNVRSENSEFYPIPKIRLHSSIITASGAVKREEGDAHFEEFVSLIRPIFETAETPIGLITNQTIEGFEEINLYFYGKPKPPEIDYLPLYEDHWREVVKPGLLMHSRATDLPD</sequence>
<name>A0A1I1GLM1_9BACT</name>
<evidence type="ECO:0000313" key="1">
    <source>
        <dbReference type="EMBL" id="SFC12355.1"/>
    </source>
</evidence>